<keyword evidence="10" id="KW-1185">Reference proteome</keyword>
<dbReference type="InterPro" id="IPR023828">
    <property type="entry name" value="Peptidase_S8_Ser-AS"/>
</dbReference>
<organism evidence="9 10">
    <name type="scientific">Funneliformis mosseae</name>
    <name type="common">Endomycorrhizal fungus</name>
    <name type="synonym">Glomus mosseae</name>
    <dbReference type="NCBI Taxonomy" id="27381"/>
    <lineage>
        <taxon>Eukaryota</taxon>
        <taxon>Fungi</taxon>
        <taxon>Fungi incertae sedis</taxon>
        <taxon>Mucoromycota</taxon>
        <taxon>Glomeromycotina</taxon>
        <taxon>Glomeromycetes</taxon>
        <taxon>Glomerales</taxon>
        <taxon>Glomeraceae</taxon>
        <taxon>Funneliformis</taxon>
    </lineage>
</organism>
<dbReference type="Gene3D" id="3.50.30.30">
    <property type="match status" value="1"/>
</dbReference>
<feature type="domain" description="Peptidase S8/S53" evidence="7">
    <location>
        <begin position="71"/>
        <end position="152"/>
    </location>
</feature>
<evidence type="ECO:0000256" key="3">
    <source>
        <dbReference type="ARBA" id="ARBA00022729"/>
    </source>
</evidence>
<dbReference type="PANTHER" id="PTHR43399:SF4">
    <property type="entry name" value="CELL WALL-ASSOCIATED PROTEASE"/>
    <property type="match status" value="1"/>
</dbReference>
<comment type="caution">
    <text evidence="6">Lacks conserved residue(s) required for the propagation of feature annotation.</text>
</comment>
<dbReference type="InterPro" id="IPR000209">
    <property type="entry name" value="Peptidase_S8/S53_dom"/>
</dbReference>
<dbReference type="SUPFAM" id="SSF52743">
    <property type="entry name" value="Subtilisin-like"/>
    <property type="match status" value="1"/>
</dbReference>
<sequence>MPRINSYLSVSKLTVVLQYRQISYLPTEYGAQITSKQTDILIEYLERNPNLELDFSNNYGYMEYHPFAVTPSVFSSWGLSQEFDIKPEVCAPGGSILSAFPVNIGTYTINSGTSLAAPYMTGVAALYFEMFGKAKSPEQLKTAFMNYAVPLENRDRLLASVLHQGAGLIDAFNTMIATSFVYPPKINLNDTVHFNGYHKLTVYNGGRREMKYILSHLPAPSVDGYNKTLSSKFNELEFFTRQHAKVQFDDDQIIVPPRSSVEISINFAPPNELPKDGHWFYSGWVVITPLDEKMLAMTVPYAGLADDAKSLPLFQTPEFPKLADLTDNFITNDDAIKSFSFNISIKLLIDQPSVHLYLATPTQMIFTEILDANQEFLGWVKEFSGIKIVKNPIEKSNNIVSWNGIIYDLNDTGTLASNGEYFIRIKALKSFGASNNEEDYESWISPKFRVERPAFAI</sequence>
<protein>
    <submittedName>
        <fullName evidence="9">12587_t:CDS:1</fullName>
    </submittedName>
</protein>
<reference evidence="9" key="1">
    <citation type="submission" date="2021-06" db="EMBL/GenBank/DDBJ databases">
        <authorList>
            <person name="Kallberg Y."/>
            <person name="Tangrot J."/>
            <person name="Rosling A."/>
        </authorList>
    </citation>
    <scope>NUCLEOTIDE SEQUENCE</scope>
    <source>
        <strain evidence="9">87-6 pot B 2015</strain>
    </source>
</reference>
<dbReference type="InterPro" id="IPR051048">
    <property type="entry name" value="Peptidase_S8/S53_subtilisin"/>
</dbReference>
<gene>
    <name evidence="9" type="ORF">FMOSSE_LOCUS11009</name>
</gene>
<evidence type="ECO:0000256" key="2">
    <source>
        <dbReference type="ARBA" id="ARBA00022670"/>
    </source>
</evidence>
<accession>A0A9N9GXB7</accession>
<evidence type="ECO:0000256" key="5">
    <source>
        <dbReference type="ARBA" id="ARBA00022825"/>
    </source>
</evidence>
<dbReference type="GO" id="GO:0006508">
    <property type="term" value="P:proteolysis"/>
    <property type="evidence" value="ECO:0007669"/>
    <property type="project" value="UniProtKB-KW"/>
</dbReference>
<comment type="similarity">
    <text evidence="1 6">Belongs to the peptidase S8 family.</text>
</comment>
<evidence type="ECO:0000259" key="8">
    <source>
        <dbReference type="Pfam" id="PF06280"/>
    </source>
</evidence>
<dbReference type="AlphaFoldDB" id="A0A9N9GXB7"/>
<dbReference type="GO" id="GO:0004252">
    <property type="term" value="F:serine-type endopeptidase activity"/>
    <property type="evidence" value="ECO:0007669"/>
    <property type="project" value="InterPro"/>
</dbReference>
<keyword evidence="2" id="KW-0645">Protease</keyword>
<keyword evidence="5" id="KW-0720">Serine protease</keyword>
<evidence type="ECO:0000256" key="4">
    <source>
        <dbReference type="ARBA" id="ARBA00022801"/>
    </source>
</evidence>
<keyword evidence="4" id="KW-0378">Hydrolase</keyword>
<dbReference type="Pfam" id="PF06280">
    <property type="entry name" value="fn3_5"/>
    <property type="match status" value="1"/>
</dbReference>
<dbReference type="Proteomes" id="UP000789375">
    <property type="component" value="Unassembled WGS sequence"/>
</dbReference>
<evidence type="ECO:0000256" key="1">
    <source>
        <dbReference type="ARBA" id="ARBA00011073"/>
    </source>
</evidence>
<name>A0A9N9GXB7_FUNMO</name>
<dbReference type="PROSITE" id="PS51892">
    <property type="entry name" value="SUBTILASE"/>
    <property type="match status" value="1"/>
</dbReference>
<evidence type="ECO:0000256" key="6">
    <source>
        <dbReference type="PROSITE-ProRule" id="PRU01240"/>
    </source>
</evidence>
<dbReference type="GO" id="GO:0016020">
    <property type="term" value="C:membrane"/>
    <property type="evidence" value="ECO:0007669"/>
    <property type="project" value="InterPro"/>
</dbReference>
<evidence type="ECO:0000259" key="7">
    <source>
        <dbReference type="Pfam" id="PF00082"/>
    </source>
</evidence>
<dbReference type="EMBL" id="CAJVPP010003983">
    <property type="protein sequence ID" value="CAG8641457.1"/>
    <property type="molecule type" value="Genomic_DNA"/>
</dbReference>
<feature type="domain" description="C5a peptidase/Subtilisin-like protease SBT2-like Fn3-like" evidence="8">
    <location>
        <begin position="186"/>
        <end position="301"/>
    </location>
</feature>
<evidence type="ECO:0000313" key="9">
    <source>
        <dbReference type="EMBL" id="CAG8641457.1"/>
    </source>
</evidence>
<evidence type="ECO:0000313" key="10">
    <source>
        <dbReference type="Proteomes" id="UP000789375"/>
    </source>
</evidence>
<dbReference type="InterPro" id="IPR036852">
    <property type="entry name" value="Peptidase_S8/S53_dom_sf"/>
</dbReference>
<keyword evidence="3" id="KW-0732">Signal</keyword>
<dbReference type="InterPro" id="IPR010435">
    <property type="entry name" value="C5a/SBT2-like_Fn3"/>
</dbReference>
<dbReference type="Gene3D" id="3.40.50.200">
    <property type="entry name" value="Peptidase S8/S53 domain"/>
    <property type="match status" value="1"/>
</dbReference>
<proteinExistence type="inferred from homology"/>
<dbReference type="Pfam" id="PF00082">
    <property type="entry name" value="Peptidase_S8"/>
    <property type="match status" value="1"/>
</dbReference>
<dbReference type="PANTHER" id="PTHR43399">
    <property type="entry name" value="SUBTILISIN-RELATED"/>
    <property type="match status" value="1"/>
</dbReference>
<dbReference type="PROSITE" id="PS00138">
    <property type="entry name" value="SUBTILASE_SER"/>
    <property type="match status" value="1"/>
</dbReference>
<comment type="caution">
    <text evidence="9">The sequence shown here is derived from an EMBL/GenBank/DDBJ whole genome shotgun (WGS) entry which is preliminary data.</text>
</comment>